<dbReference type="Proteomes" id="UP000033682">
    <property type="component" value="Unassembled WGS sequence"/>
</dbReference>
<gene>
    <name evidence="2" type="ORF">JF72_02060</name>
</gene>
<organism evidence="2 3">
    <name type="scientific">Lactobacillus apis</name>
    <dbReference type="NCBI Taxonomy" id="303541"/>
    <lineage>
        <taxon>Bacteria</taxon>
        <taxon>Bacillati</taxon>
        <taxon>Bacillota</taxon>
        <taxon>Bacilli</taxon>
        <taxon>Lactobacillales</taxon>
        <taxon>Lactobacillaceae</taxon>
        <taxon>Lactobacillus</taxon>
    </lineage>
</organism>
<reference evidence="2 3" key="1">
    <citation type="submission" date="2015-01" db="EMBL/GenBank/DDBJ databases">
        <title>Comparative genomics of the lactic acid bacteria isolated from the honey bee gut.</title>
        <authorList>
            <person name="Ellegaard K.M."/>
            <person name="Tamarit D."/>
            <person name="Javelind E."/>
            <person name="Olofsson T."/>
            <person name="Andersson S.G."/>
            <person name="Vasquez A."/>
        </authorList>
    </citation>
    <scope>NUCLEOTIDE SEQUENCE [LARGE SCALE GENOMIC DNA]</scope>
    <source>
        <strain evidence="2 3">Hma11</strain>
    </source>
</reference>
<sequence length="149" mass="17087">MTFYTLKYIEQNQNTNKTILYILIAVAAVAMIAFTVLYLRHRFNTRYRDLGIIALLFLLLFGGTQYEKYVQTNLVKSQSEQITPFIKSVAKDFGVSNSDVLVSSTTLQDGLIVRINSKDIDYQLELNDDNNTYSLKQAHVINHQVDIKN</sequence>
<protein>
    <recommendedName>
        <fullName evidence="4">DUF3290 domain-containing protein</fullName>
    </recommendedName>
</protein>
<accession>A0A0F4LTY7</accession>
<evidence type="ECO:0000313" key="2">
    <source>
        <dbReference type="EMBL" id="KJY62222.1"/>
    </source>
</evidence>
<proteinExistence type="predicted"/>
<keyword evidence="1" id="KW-0812">Transmembrane</keyword>
<keyword evidence="1" id="KW-0472">Membrane</keyword>
<keyword evidence="3" id="KW-1185">Reference proteome</keyword>
<comment type="caution">
    <text evidence="2">The sequence shown here is derived from an EMBL/GenBank/DDBJ whole genome shotgun (WGS) entry which is preliminary data.</text>
</comment>
<dbReference type="AlphaFoldDB" id="A0A0F4LTY7"/>
<name>A0A0F4LTY7_9LACO</name>
<dbReference type="HOGENOM" id="CLU_125416_1_1_9"/>
<dbReference type="RefSeq" id="WP_046306013.1">
    <property type="nucleotide sequence ID" value="NZ_CAMLBE010000002.1"/>
</dbReference>
<dbReference type="EMBL" id="JXLG01000003">
    <property type="protein sequence ID" value="KJY62222.1"/>
    <property type="molecule type" value="Genomic_DNA"/>
</dbReference>
<feature type="transmembrane region" description="Helical" evidence="1">
    <location>
        <begin position="50"/>
        <end position="66"/>
    </location>
</feature>
<dbReference type="InterPro" id="IPR021707">
    <property type="entry name" value="DUF3290"/>
</dbReference>
<dbReference type="STRING" id="303541.JF72_02060"/>
<dbReference type="Pfam" id="PF11694">
    <property type="entry name" value="DUF3290"/>
    <property type="match status" value="1"/>
</dbReference>
<evidence type="ECO:0008006" key="4">
    <source>
        <dbReference type="Google" id="ProtNLM"/>
    </source>
</evidence>
<dbReference type="PATRIC" id="fig|303541.3.peg.350"/>
<evidence type="ECO:0000256" key="1">
    <source>
        <dbReference type="SAM" id="Phobius"/>
    </source>
</evidence>
<evidence type="ECO:0000313" key="3">
    <source>
        <dbReference type="Proteomes" id="UP000033682"/>
    </source>
</evidence>
<keyword evidence="1" id="KW-1133">Transmembrane helix</keyword>
<feature type="transmembrane region" description="Helical" evidence="1">
    <location>
        <begin position="20"/>
        <end position="38"/>
    </location>
</feature>